<keyword evidence="2" id="KW-1185">Reference proteome</keyword>
<reference evidence="1 2" key="1">
    <citation type="submission" date="2023-03" db="EMBL/GenBank/DDBJ databases">
        <authorList>
            <person name="Menendez E."/>
            <person name="Kaur S."/>
            <person name="Flores-Felix J.D."/>
            <person name="diCenzo G.C."/>
            <person name="Peix A."/>
            <person name="Velazquez E."/>
        </authorList>
    </citation>
    <scope>NUCLEOTIDE SEQUENCE [LARGE SCALE GENOMIC DNA]</scope>
    <source>
        <strain evidence="1 2">CCBAU 71714</strain>
    </source>
</reference>
<evidence type="ECO:0000313" key="1">
    <source>
        <dbReference type="EMBL" id="WHS93547.1"/>
    </source>
</evidence>
<dbReference type="EMBL" id="CP120365">
    <property type="protein sequence ID" value="WHS93547.1"/>
    <property type="molecule type" value="Genomic_DNA"/>
</dbReference>
<gene>
    <name evidence="1" type="ORF">PZL22_004670</name>
</gene>
<evidence type="ECO:0000313" key="2">
    <source>
        <dbReference type="Proteomes" id="UP001233264"/>
    </source>
</evidence>
<sequence length="77" mass="8565">MWTKLRASLHLCKEINICTVLAGQKLGIKAVDGACPGLDPGYWLVSFMHDDLGYIDLEQRTLQTIDNPFGTRLSPMS</sequence>
<protein>
    <submittedName>
        <fullName evidence="1">Transposase</fullName>
    </submittedName>
</protein>
<dbReference type="Proteomes" id="UP001233264">
    <property type="component" value="Chromosome"/>
</dbReference>
<accession>A0ABY8T6S2</accession>
<name>A0ABY8T6S2_9HYPH</name>
<proteinExistence type="predicted"/>
<dbReference type="RefSeq" id="WP_003527308.1">
    <property type="nucleotide sequence ID" value="NZ_CP140301.1"/>
</dbReference>
<organism evidence="1 2">
    <name type="scientific">Sinorhizobium kummerowiae</name>
    <dbReference type="NCBI Taxonomy" id="158892"/>
    <lineage>
        <taxon>Bacteria</taxon>
        <taxon>Pseudomonadati</taxon>
        <taxon>Pseudomonadota</taxon>
        <taxon>Alphaproteobacteria</taxon>
        <taxon>Hyphomicrobiales</taxon>
        <taxon>Rhizobiaceae</taxon>
        <taxon>Sinorhizobium/Ensifer group</taxon>
        <taxon>Sinorhizobium</taxon>
    </lineage>
</organism>